<reference evidence="1 2" key="1">
    <citation type="submission" date="2021-12" db="EMBL/GenBank/DDBJ databases">
        <title>Discovery of the Pendulisporaceae a myxobacterial family with distinct sporulation behavior and unique specialized metabolism.</title>
        <authorList>
            <person name="Garcia R."/>
            <person name="Popoff A."/>
            <person name="Bader C.D."/>
            <person name="Loehr J."/>
            <person name="Walesch S."/>
            <person name="Walt C."/>
            <person name="Boldt J."/>
            <person name="Bunk B."/>
            <person name="Haeckl F.J.F.P.J."/>
            <person name="Gunesch A.P."/>
            <person name="Birkelbach J."/>
            <person name="Nuebel U."/>
            <person name="Pietschmann T."/>
            <person name="Bach T."/>
            <person name="Mueller R."/>
        </authorList>
    </citation>
    <scope>NUCLEOTIDE SEQUENCE [LARGE SCALE GENOMIC DNA]</scope>
    <source>
        <strain evidence="1 2">MSr11954</strain>
    </source>
</reference>
<dbReference type="Gene3D" id="2.80.10.50">
    <property type="match status" value="2"/>
</dbReference>
<sequence>MVVGKWIGSVVVGSSLGAAIALSNCGGDSEKPCEGNCIGTAPPPADSSGPRGELDRTFTEGAGFKRVGAPGNGYPYVRALRRAPDGSLVLVIDRDSPRLFHFSADGATDKTWGSSGVSTLDTTKFRETLDITVDRAGRTLGLSSMAAPSTKTGYVLARILPNGQIDSSFAQGGYTAPIELPSSDFLPLRVFEREDGKLLIVGHVIASGKSFAGFALVNADGSPDTAFGTGGFKTHPTENLHDSVSRLADGTIVLTEARVLIAYDSNGDPRPSFGNGGRLDYSALVPDAHVEQLTLVTAPASNGFIGCWNYGRNDGTEFGAARFGPTGSLDTTFTATGTATGFSPKGSGAPTCNTLQSAVTSRLFLAGINVLSLGNGVGWAVELGGDGGVDPTFAEGVRGDAGLLQIGIFEIYDSVPDTKARAVVAGMSRGTPFIGRIYL</sequence>
<accession>A0ABZ2LR52</accession>
<evidence type="ECO:0008006" key="3">
    <source>
        <dbReference type="Google" id="ProtNLM"/>
    </source>
</evidence>
<evidence type="ECO:0000313" key="1">
    <source>
        <dbReference type="EMBL" id="WXB13401.1"/>
    </source>
</evidence>
<proteinExistence type="predicted"/>
<keyword evidence="2" id="KW-1185">Reference proteome</keyword>
<dbReference type="Proteomes" id="UP001370348">
    <property type="component" value="Chromosome"/>
</dbReference>
<organism evidence="1 2">
    <name type="scientific">Pendulispora albinea</name>
    <dbReference type="NCBI Taxonomy" id="2741071"/>
    <lineage>
        <taxon>Bacteria</taxon>
        <taxon>Pseudomonadati</taxon>
        <taxon>Myxococcota</taxon>
        <taxon>Myxococcia</taxon>
        <taxon>Myxococcales</taxon>
        <taxon>Sorangiineae</taxon>
        <taxon>Pendulisporaceae</taxon>
        <taxon>Pendulispora</taxon>
    </lineage>
</organism>
<dbReference type="RefSeq" id="WP_394823013.1">
    <property type="nucleotide sequence ID" value="NZ_CP089984.1"/>
</dbReference>
<gene>
    <name evidence="1" type="ORF">LZC94_36855</name>
</gene>
<dbReference type="EMBL" id="CP089984">
    <property type="protein sequence ID" value="WXB13401.1"/>
    <property type="molecule type" value="Genomic_DNA"/>
</dbReference>
<name>A0ABZ2LR52_9BACT</name>
<protein>
    <recommendedName>
        <fullName evidence="3">Delta-60 repeat domain-containing protein</fullName>
    </recommendedName>
</protein>
<dbReference type="Pfam" id="PF17164">
    <property type="entry name" value="DUF5122"/>
    <property type="match status" value="1"/>
</dbReference>
<evidence type="ECO:0000313" key="2">
    <source>
        <dbReference type="Proteomes" id="UP001370348"/>
    </source>
</evidence>
<dbReference type="InterPro" id="IPR013431">
    <property type="entry name" value="Delta_60_rpt"/>
</dbReference>